<accession>A0AAQ3MPW2</accession>
<reference evidence="1 2" key="1">
    <citation type="journal article" date="2023" name="Life. Sci Alliance">
        <title>Evolutionary insights into 3D genome organization and epigenetic landscape of Vigna mungo.</title>
        <authorList>
            <person name="Junaid A."/>
            <person name="Singh B."/>
            <person name="Bhatia S."/>
        </authorList>
    </citation>
    <scope>NUCLEOTIDE SEQUENCE [LARGE SCALE GENOMIC DNA]</scope>
    <source>
        <strain evidence="1">Urdbean</strain>
    </source>
</reference>
<keyword evidence="2" id="KW-1185">Reference proteome</keyword>
<dbReference type="EMBL" id="CP144691">
    <property type="protein sequence ID" value="WVY94808.1"/>
    <property type="molecule type" value="Genomic_DNA"/>
</dbReference>
<organism evidence="1 2">
    <name type="scientific">Vigna mungo</name>
    <name type="common">Black gram</name>
    <name type="synonym">Phaseolus mungo</name>
    <dbReference type="NCBI Taxonomy" id="3915"/>
    <lineage>
        <taxon>Eukaryota</taxon>
        <taxon>Viridiplantae</taxon>
        <taxon>Streptophyta</taxon>
        <taxon>Embryophyta</taxon>
        <taxon>Tracheophyta</taxon>
        <taxon>Spermatophyta</taxon>
        <taxon>Magnoliopsida</taxon>
        <taxon>eudicotyledons</taxon>
        <taxon>Gunneridae</taxon>
        <taxon>Pentapetalae</taxon>
        <taxon>rosids</taxon>
        <taxon>fabids</taxon>
        <taxon>Fabales</taxon>
        <taxon>Fabaceae</taxon>
        <taxon>Papilionoideae</taxon>
        <taxon>50 kb inversion clade</taxon>
        <taxon>NPAAA clade</taxon>
        <taxon>indigoferoid/millettioid clade</taxon>
        <taxon>Phaseoleae</taxon>
        <taxon>Vigna</taxon>
    </lineage>
</organism>
<evidence type="ECO:0000313" key="1">
    <source>
        <dbReference type="EMBL" id="WVY94808.1"/>
    </source>
</evidence>
<gene>
    <name evidence="1" type="ORF">V8G54_033896</name>
</gene>
<dbReference type="Proteomes" id="UP001374535">
    <property type="component" value="Chromosome 10"/>
</dbReference>
<dbReference type="AlphaFoldDB" id="A0AAQ3MPW2"/>
<evidence type="ECO:0000313" key="2">
    <source>
        <dbReference type="Proteomes" id="UP001374535"/>
    </source>
</evidence>
<sequence length="158" mass="16541">MLTNALTEARSGQFALNGQVKKALLHLRPTFGSDIFGHKLETSESASGTRLGPIDPVELLGGGHSLELLRHLPEPHRKRGGPLLEAGGEEGGLGVSASDVLDRNDVVADVERYLHQLLLVLEPGALLAALLVGDQWAAHGPAEAHSGAPAPGAPRLRP</sequence>
<name>A0AAQ3MPW2_VIGMU</name>
<protein>
    <submittedName>
        <fullName evidence="1">Uncharacterized protein</fullName>
    </submittedName>
</protein>
<proteinExistence type="predicted"/>